<sequence length="47" mass="5583">MIKKYNKIRPYLWALIILLLILLNDWKQEAFDICAGFRDGMELLKGN</sequence>
<evidence type="ECO:0000313" key="2">
    <source>
        <dbReference type="Proteomes" id="UP001310022"/>
    </source>
</evidence>
<accession>A0AAN5AKF7</accession>
<dbReference type="Proteomes" id="UP001310022">
    <property type="component" value="Unassembled WGS sequence"/>
</dbReference>
<organism evidence="1 2">
    <name type="scientific">Persicobacter diffluens</name>
    <dbReference type="NCBI Taxonomy" id="981"/>
    <lineage>
        <taxon>Bacteria</taxon>
        <taxon>Pseudomonadati</taxon>
        <taxon>Bacteroidota</taxon>
        <taxon>Cytophagia</taxon>
        <taxon>Cytophagales</taxon>
        <taxon>Persicobacteraceae</taxon>
        <taxon>Persicobacter</taxon>
    </lineage>
</organism>
<keyword evidence="2" id="KW-1185">Reference proteome</keyword>
<gene>
    <name evidence="1" type="ORF">PEDI_33670</name>
</gene>
<reference evidence="1 2" key="1">
    <citation type="submission" date="2021-12" db="EMBL/GenBank/DDBJ databases">
        <title>Genome sequencing of bacteria with rrn-lacking chromosome and rrn-plasmid.</title>
        <authorList>
            <person name="Anda M."/>
            <person name="Iwasaki W."/>
        </authorList>
    </citation>
    <scope>NUCLEOTIDE SEQUENCE [LARGE SCALE GENOMIC DNA]</scope>
    <source>
        <strain evidence="1 2">NBRC 15940</strain>
    </source>
</reference>
<name>A0AAN5AKF7_9BACT</name>
<dbReference type="EMBL" id="BQKE01000002">
    <property type="protein sequence ID" value="GJM62815.1"/>
    <property type="molecule type" value="Genomic_DNA"/>
</dbReference>
<protein>
    <submittedName>
        <fullName evidence="1">Uncharacterized protein</fullName>
    </submittedName>
</protein>
<comment type="caution">
    <text evidence="1">The sequence shown here is derived from an EMBL/GenBank/DDBJ whole genome shotgun (WGS) entry which is preliminary data.</text>
</comment>
<dbReference type="AlphaFoldDB" id="A0AAN5AKF7"/>
<evidence type="ECO:0000313" key="1">
    <source>
        <dbReference type="EMBL" id="GJM62815.1"/>
    </source>
</evidence>
<proteinExistence type="predicted"/>